<dbReference type="AlphaFoldDB" id="A0AAV7IGM6"/>
<feature type="transmembrane region" description="Helical" evidence="2">
    <location>
        <begin position="228"/>
        <end position="250"/>
    </location>
</feature>
<evidence type="ECO:0000256" key="1">
    <source>
        <dbReference type="SAM" id="MobiDB-lite"/>
    </source>
</evidence>
<feature type="region of interest" description="Disordered" evidence="1">
    <location>
        <begin position="305"/>
        <end position="337"/>
    </location>
</feature>
<evidence type="ECO:0000313" key="4">
    <source>
        <dbReference type="Proteomes" id="UP000826195"/>
    </source>
</evidence>
<dbReference type="EMBL" id="JAHXZJ010001864">
    <property type="protein sequence ID" value="KAH0550238.1"/>
    <property type="molecule type" value="Genomic_DNA"/>
</dbReference>
<organism evidence="3 4">
    <name type="scientific">Cotesia glomerata</name>
    <name type="common">Lepidopteran parasitic wasp</name>
    <name type="synonym">Apanteles glomeratus</name>
    <dbReference type="NCBI Taxonomy" id="32391"/>
    <lineage>
        <taxon>Eukaryota</taxon>
        <taxon>Metazoa</taxon>
        <taxon>Ecdysozoa</taxon>
        <taxon>Arthropoda</taxon>
        <taxon>Hexapoda</taxon>
        <taxon>Insecta</taxon>
        <taxon>Pterygota</taxon>
        <taxon>Neoptera</taxon>
        <taxon>Endopterygota</taxon>
        <taxon>Hymenoptera</taxon>
        <taxon>Apocrita</taxon>
        <taxon>Ichneumonoidea</taxon>
        <taxon>Braconidae</taxon>
        <taxon>Microgastrinae</taxon>
        <taxon>Cotesia</taxon>
    </lineage>
</organism>
<proteinExistence type="predicted"/>
<accession>A0AAV7IGM6</accession>
<feature type="compositionally biased region" description="Basic and acidic residues" evidence="1">
    <location>
        <begin position="316"/>
        <end position="328"/>
    </location>
</feature>
<keyword evidence="2" id="KW-0812">Transmembrane</keyword>
<sequence>MSEKKDLAFICWLLKNYVSKREFENPRGNDGALGIAAPFRIGLGLVLLRMGRQSATRRLCWIGPRTVYGVRCIEVTKIQEDEGPLHPRNWRSRTKKQDEYSPPLGIMLEVGTTVWYPTSFLVALFPPTWIVHSSPPLSHTKGRTLLMSVRQRERRAYILPSSSLPREQLACLRYYPDPPVRYIIPRSPIIIMSQPSNRASCVMTMRRRGTTRWICPLHELALENLYKALLGAIIFQSTCISVIILMHLALAERSIHVYSNFLYENRSSLPAGKILTVGFTRSKDSAKLEVKRAVSLAGSQDAKIRLKDEDEANDQTSRDNTQRKRDGTSRNTVNHQR</sequence>
<keyword evidence="2" id="KW-1133">Transmembrane helix</keyword>
<keyword evidence="4" id="KW-1185">Reference proteome</keyword>
<keyword evidence="2" id="KW-0472">Membrane</keyword>
<gene>
    <name evidence="3" type="ORF">KQX54_018290</name>
</gene>
<reference evidence="3 4" key="1">
    <citation type="journal article" date="2021" name="J. Hered.">
        <title>A chromosome-level genome assembly of the parasitoid wasp, Cotesia glomerata (Hymenoptera: Braconidae).</title>
        <authorList>
            <person name="Pinto B.J."/>
            <person name="Weis J.J."/>
            <person name="Gamble T."/>
            <person name="Ode P.J."/>
            <person name="Paul R."/>
            <person name="Zaspel J.M."/>
        </authorList>
    </citation>
    <scope>NUCLEOTIDE SEQUENCE [LARGE SCALE GENOMIC DNA]</scope>
    <source>
        <strain evidence="3">CgM1</strain>
    </source>
</reference>
<evidence type="ECO:0000313" key="3">
    <source>
        <dbReference type="EMBL" id="KAH0550238.1"/>
    </source>
</evidence>
<name>A0AAV7IGM6_COTGL</name>
<evidence type="ECO:0000256" key="2">
    <source>
        <dbReference type="SAM" id="Phobius"/>
    </source>
</evidence>
<comment type="caution">
    <text evidence="3">The sequence shown here is derived from an EMBL/GenBank/DDBJ whole genome shotgun (WGS) entry which is preliminary data.</text>
</comment>
<protein>
    <submittedName>
        <fullName evidence="3">Uncharacterized protein</fullName>
    </submittedName>
</protein>
<dbReference type="Proteomes" id="UP000826195">
    <property type="component" value="Unassembled WGS sequence"/>
</dbReference>